<dbReference type="Pfam" id="PF07690">
    <property type="entry name" value="MFS_1"/>
    <property type="match status" value="1"/>
</dbReference>
<dbReference type="InterPro" id="IPR036259">
    <property type="entry name" value="MFS_trans_sf"/>
</dbReference>
<dbReference type="GO" id="GO:0022857">
    <property type="term" value="F:transmembrane transporter activity"/>
    <property type="evidence" value="ECO:0007669"/>
    <property type="project" value="InterPro"/>
</dbReference>
<feature type="transmembrane region" description="Helical" evidence="5">
    <location>
        <begin position="418"/>
        <end position="437"/>
    </location>
</feature>
<dbReference type="AlphaFoldDB" id="A0A517KWI1"/>
<dbReference type="OrthoDB" id="2585655at2759"/>
<reference evidence="7 8" key="1">
    <citation type="submission" date="2019-07" db="EMBL/GenBank/DDBJ databases">
        <title>Finished genome of Venturia effusa.</title>
        <authorList>
            <person name="Young C.A."/>
            <person name="Cox M.P."/>
            <person name="Ganley A.R.D."/>
            <person name="David W.J."/>
        </authorList>
    </citation>
    <scope>NUCLEOTIDE SEQUENCE [LARGE SCALE GENOMIC DNA]</scope>
    <source>
        <strain evidence="8">albino</strain>
    </source>
</reference>
<feature type="transmembrane region" description="Helical" evidence="5">
    <location>
        <begin position="138"/>
        <end position="155"/>
    </location>
</feature>
<dbReference type="PROSITE" id="PS50850">
    <property type="entry name" value="MFS"/>
    <property type="match status" value="1"/>
</dbReference>
<feature type="transmembrane region" description="Helical" evidence="5">
    <location>
        <begin position="512"/>
        <end position="532"/>
    </location>
</feature>
<evidence type="ECO:0000256" key="2">
    <source>
        <dbReference type="ARBA" id="ARBA00022692"/>
    </source>
</evidence>
<feature type="transmembrane region" description="Helical" evidence="5">
    <location>
        <begin position="199"/>
        <end position="222"/>
    </location>
</feature>
<keyword evidence="3 5" id="KW-1133">Transmembrane helix</keyword>
<dbReference type="PANTHER" id="PTHR23502:SF4">
    <property type="entry name" value="MAJOR FACILITATOR SUPERFAMILY (MFS) PROFILE DOMAIN-CONTAINING PROTEIN-RELATED"/>
    <property type="match status" value="1"/>
</dbReference>
<feature type="transmembrane region" description="Helical" evidence="5">
    <location>
        <begin position="325"/>
        <end position="354"/>
    </location>
</feature>
<feature type="transmembrane region" description="Helical" evidence="5">
    <location>
        <begin position="481"/>
        <end position="500"/>
    </location>
</feature>
<feature type="transmembrane region" description="Helical" evidence="5">
    <location>
        <begin position="72"/>
        <end position="98"/>
    </location>
</feature>
<evidence type="ECO:0000256" key="3">
    <source>
        <dbReference type="ARBA" id="ARBA00022989"/>
    </source>
</evidence>
<protein>
    <recommendedName>
        <fullName evidence="6">Major facilitator superfamily (MFS) profile domain-containing protein</fullName>
    </recommendedName>
</protein>
<dbReference type="GO" id="GO:0005886">
    <property type="term" value="C:plasma membrane"/>
    <property type="evidence" value="ECO:0007669"/>
    <property type="project" value="TreeGrafter"/>
</dbReference>
<sequence>MAHRDRTYEAVIRPVSVVVPGTEVLYDRGRSDQIHNLQQVKHGESHILLVPQPSLTDASDPLRWTAWKKRAVLFNAMWYSFNGAVSGPILSAGMVGLARTFETTLQRVSYANGATLICQGVATTLWMPFAIKYGRRPVYLLSNLLMGLACIWLGITSSKTYTPFILGRAFLGIFEAPIESIAPSTITDIFFLHERGEKVSLYGLSVLGGNELGPMFSAFIIQYLGMDWAFYTLAISIAISQVSIFFLMPETKFSGPRTTISNPVADKAESQGNGSLVNSIEMVPSSKASSDLVGTSAPPLIPAKTYAQDLALWSKEDPDISLGKAFLAPFVLVAYPTVLWSCLVYGLALGWNVILGASTAQLFAPPPYNFNSSAQGLVFLSPFVGSLVGTYLCGPFADRVANFYTKRNDGVREPEMRLPNCAIAAALMFLGALTSALTYHNKTHWAGPIVGYGILCAGAQMGATLAMSYSLDCHKELSAELMVTIAALKSLIAWIWTWVINDWIERDGLLTVYMTIAAVNVVAYTSTFYLYFRGKQIRIWLHRADLLKKAGLK</sequence>
<dbReference type="InterPro" id="IPR011701">
    <property type="entry name" value="MFS"/>
</dbReference>
<dbReference type="InterPro" id="IPR020846">
    <property type="entry name" value="MFS_dom"/>
</dbReference>
<gene>
    <name evidence="7" type="ORF">FKW77_005937</name>
</gene>
<dbReference type="Proteomes" id="UP000316270">
    <property type="component" value="Chromosome 1"/>
</dbReference>
<dbReference type="STRING" id="50376.A0A517KWI1"/>
<evidence type="ECO:0000256" key="1">
    <source>
        <dbReference type="ARBA" id="ARBA00004141"/>
    </source>
</evidence>
<organism evidence="7 8">
    <name type="scientific">Venturia effusa</name>
    <dbReference type="NCBI Taxonomy" id="50376"/>
    <lineage>
        <taxon>Eukaryota</taxon>
        <taxon>Fungi</taxon>
        <taxon>Dikarya</taxon>
        <taxon>Ascomycota</taxon>
        <taxon>Pezizomycotina</taxon>
        <taxon>Dothideomycetes</taxon>
        <taxon>Pleosporomycetidae</taxon>
        <taxon>Venturiales</taxon>
        <taxon>Venturiaceae</taxon>
        <taxon>Venturia</taxon>
    </lineage>
</organism>
<evidence type="ECO:0000259" key="6">
    <source>
        <dbReference type="PROSITE" id="PS50850"/>
    </source>
</evidence>
<keyword evidence="2 5" id="KW-0812">Transmembrane</keyword>
<accession>A0A517KWI1</accession>
<feature type="domain" description="Major facilitator superfamily (MFS) profile" evidence="6">
    <location>
        <begin position="72"/>
        <end position="535"/>
    </location>
</feature>
<evidence type="ECO:0000313" key="8">
    <source>
        <dbReference type="Proteomes" id="UP000316270"/>
    </source>
</evidence>
<keyword evidence="4 5" id="KW-0472">Membrane</keyword>
<evidence type="ECO:0000256" key="5">
    <source>
        <dbReference type="SAM" id="Phobius"/>
    </source>
</evidence>
<dbReference type="PANTHER" id="PTHR23502">
    <property type="entry name" value="MAJOR FACILITATOR SUPERFAMILY"/>
    <property type="match status" value="1"/>
</dbReference>
<dbReference type="Gene3D" id="1.20.1250.20">
    <property type="entry name" value="MFS general substrate transporter like domains"/>
    <property type="match status" value="1"/>
</dbReference>
<feature type="transmembrane region" description="Helical" evidence="5">
    <location>
        <begin position="110"/>
        <end position="131"/>
    </location>
</feature>
<feature type="transmembrane region" description="Helical" evidence="5">
    <location>
        <begin position="374"/>
        <end position="397"/>
    </location>
</feature>
<proteinExistence type="predicted"/>
<comment type="subcellular location">
    <subcellularLocation>
        <location evidence="1">Membrane</location>
        <topology evidence="1">Multi-pass membrane protein</topology>
    </subcellularLocation>
</comment>
<evidence type="ECO:0000313" key="7">
    <source>
        <dbReference type="EMBL" id="QDS67734.1"/>
    </source>
</evidence>
<evidence type="ECO:0000256" key="4">
    <source>
        <dbReference type="ARBA" id="ARBA00023136"/>
    </source>
</evidence>
<dbReference type="SUPFAM" id="SSF103473">
    <property type="entry name" value="MFS general substrate transporter"/>
    <property type="match status" value="1"/>
</dbReference>
<feature type="transmembrane region" description="Helical" evidence="5">
    <location>
        <begin position="449"/>
        <end position="469"/>
    </location>
</feature>
<name>A0A517KWI1_9PEZI</name>
<dbReference type="EMBL" id="CP042185">
    <property type="protein sequence ID" value="QDS67734.1"/>
    <property type="molecule type" value="Genomic_DNA"/>
</dbReference>
<feature type="transmembrane region" description="Helical" evidence="5">
    <location>
        <begin position="228"/>
        <end position="248"/>
    </location>
</feature>
<keyword evidence="8" id="KW-1185">Reference proteome</keyword>